<dbReference type="Proteomes" id="UP001501321">
    <property type="component" value="Unassembled WGS sequence"/>
</dbReference>
<dbReference type="InterPro" id="IPR004090">
    <property type="entry name" value="Chemotax_Me-accpt_rcpt"/>
</dbReference>
<feature type="coiled-coil region" evidence="3">
    <location>
        <begin position="4"/>
        <end position="31"/>
    </location>
</feature>
<dbReference type="SMART" id="SM00086">
    <property type="entry name" value="PAC"/>
    <property type="match status" value="2"/>
</dbReference>
<reference evidence="7" key="1">
    <citation type="journal article" date="2019" name="Int. J. Syst. Evol. Microbiol.">
        <title>The Global Catalogue of Microorganisms (GCM) 10K type strain sequencing project: providing services to taxonomists for standard genome sequencing and annotation.</title>
        <authorList>
            <consortium name="The Broad Institute Genomics Platform"/>
            <consortium name="The Broad Institute Genome Sequencing Center for Infectious Disease"/>
            <person name="Wu L."/>
            <person name="Ma J."/>
        </authorList>
    </citation>
    <scope>NUCLEOTIDE SEQUENCE [LARGE SCALE GENOMIC DNA]</scope>
    <source>
        <strain evidence="7">JCM 32226</strain>
    </source>
</reference>
<keyword evidence="7" id="KW-1185">Reference proteome</keyword>
<accession>A0ABP8Q2C1</accession>
<dbReference type="InterPro" id="IPR013655">
    <property type="entry name" value="PAS_fold_3"/>
</dbReference>
<evidence type="ECO:0000256" key="1">
    <source>
        <dbReference type="ARBA" id="ARBA00023224"/>
    </source>
</evidence>
<keyword evidence="1 2" id="KW-0807">Transducer</keyword>
<dbReference type="InterPro" id="IPR001610">
    <property type="entry name" value="PAC"/>
</dbReference>
<dbReference type="PRINTS" id="PR00260">
    <property type="entry name" value="CHEMTRNSDUCR"/>
</dbReference>
<dbReference type="PROSITE" id="PS50113">
    <property type="entry name" value="PAC"/>
    <property type="match status" value="2"/>
</dbReference>
<comment type="caution">
    <text evidence="6">The sequence shown here is derived from an EMBL/GenBank/DDBJ whole genome shotgun (WGS) entry which is preliminary data.</text>
</comment>
<dbReference type="EMBL" id="BAABFC010000004">
    <property type="protein sequence ID" value="GAA4495164.1"/>
    <property type="molecule type" value="Genomic_DNA"/>
</dbReference>
<dbReference type="PROSITE" id="PS50111">
    <property type="entry name" value="CHEMOTAXIS_TRANSDUC_2"/>
    <property type="match status" value="1"/>
</dbReference>
<dbReference type="Pfam" id="PF00015">
    <property type="entry name" value="MCPsignal"/>
    <property type="match status" value="1"/>
</dbReference>
<dbReference type="Gene3D" id="3.30.450.20">
    <property type="entry name" value="PAS domain"/>
    <property type="match status" value="2"/>
</dbReference>
<evidence type="ECO:0000313" key="7">
    <source>
        <dbReference type="Proteomes" id="UP001501321"/>
    </source>
</evidence>
<dbReference type="PANTHER" id="PTHR24422">
    <property type="entry name" value="CHEMOTAXIS PROTEIN METHYLTRANSFERASE"/>
    <property type="match status" value="1"/>
</dbReference>
<organism evidence="6 7">
    <name type="scientific">Pseudaeromonas paramecii</name>
    <dbReference type="NCBI Taxonomy" id="2138166"/>
    <lineage>
        <taxon>Bacteria</taxon>
        <taxon>Pseudomonadati</taxon>
        <taxon>Pseudomonadota</taxon>
        <taxon>Gammaproteobacteria</taxon>
        <taxon>Aeromonadales</taxon>
        <taxon>Aeromonadaceae</taxon>
        <taxon>Pseudaeromonas</taxon>
    </lineage>
</organism>
<dbReference type="SUPFAM" id="SSF58104">
    <property type="entry name" value="Methyl-accepting chemotaxis protein (MCP) signaling domain"/>
    <property type="match status" value="1"/>
</dbReference>
<dbReference type="SMART" id="SM00091">
    <property type="entry name" value="PAS"/>
    <property type="match status" value="2"/>
</dbReference>
<evidence type="ECO:0000313" key="6">
    <source>
        <dbReference type="EMBL" id="GAA4495164.1"/>
    </source>
</evidence>
<dbReference type="CDD" id="cd00130">
    <property type="entry name" value="PAS"/>
    <property type="match status" value="2"/>
</dbReference>
<feature type="domain" description="PAC" evidence="5">
    <location>
        <begin position="93"/>
        <end position="145"/>
    </location>
</feature>
<dbReference type="InterPro" id="IPR000014">
    <property type="entry name" value="PAS"/>
</dbReference>
<sequence>MFGIKRLKQQLQQLRQERNQLAASLDGIRQAMACIEFSPQGEILSANDRFLALMGYSLADLLGQHHRLFCLPEYAASTAYQQFWPRLARGESLTDKFQRLTRGGEVVWLEASYIPVKDETGRVVRILKLASDITARIETAQYQQALVSAINRSMAVISFSPTGQVLQANDNFLQVMGYSLGELKGQSHRIFCTAAQQASAEYEPFWERLRRGEYVSGLFERLDKHGRVVWLRATYNPVFDPAGKVSQVVKFASEVTEQVERNLREREAAQQAYASASQTSQSAEQGRQVVSQSVAMMETIAAELEQTRGQILALHKQSDQISNIVGTIRGIADQTNLLALNAAIEAARAGELGRGFAVVADEVRNLAAHTSRATEEIVQVVKDNQALTQAAVTGMEENHGRAEQGVALVQQAGGVISTIQQDAQALEAAISQVTQQLHH</sequence>
<dbReference type="Gene3D" id="1.10.287.950">
    <property type="entry name" value="Methyl-accepting chemotaxis protein"/>
    <property type="match status" value="1"/>
</dbReference>
<dbReference type="PANTHER" id="PTHR24422:SF10">
    <property type="entry name" value="CHEMOTAXIS PROTEIN METHYLTRANSFERASE 2"/>
    <property type="match status" value="1"/>
</dbReference>
<dbReference type="InterPro" id="IPR004089">
    <property type="entry name" value="MCPsignal_dom"/>
</dbReference>
<evidence type="ECO:0000256" key="2">
    <source>
        <dbReference type="PROSITE-ProRule" id="PRU00284"/>
    </source>
</evidence>
<dbReference type="SUPFAM" id="SSF55785">
    <property type="entry name" value="PYP-like sensor domain (PAS domain)"/>
    <property type="match status" value="2"/>
</dbReference>
<feature type="domain" description="PAC" evidence="5">
    <location>
        <begin position="213"/>
        <end position="267"/>
    </location>
</feature>
<dbReference type="InterPro" id="IPR050903">
    <property type="entry name" value="Bact_Chemotaxis_MeTrfase"/>
</dbReference>
<dbReference type="InterPro" id="IPR000700">
    <property type="entry name" value="PAS-assoc_C"/>
</dbReference>
<evidence type="ECO:0000259" key="5">
    <source>
        <dbReference type="PROSITE" id="PS50113"/>
    </source>
</evidence>
<protein>
    <submittedName>
        <fullName evidence="6">PAS domain-containing methyl-accepting chemotaxis protein</fullName>
    </submittedName>
</protein>
<name>A0ABP8Q2C1_9GAMM</name>
<dbReference type="NCBIfam" id="TIGR00229">
    <property type="entry name" value="sensory_box"/>
    <property type="match status" value="2"/>
</dbReference>
<gene>
    <name evidence="6" type="ORF">GCM10023095_08010</name>
</gene>
<evidence type="ECO:0000256" key="3">
    <source>
        <dbReference type="SAM" id="Coils"/>
    </source>
</evidence>
<dbReference type="Pfam" id="PF08447">
    <property type="entry name" value="PAS_3"/>
    <property type="match status" value="2"/>
</dbReference>
<feature type="domain" description="Methyl-accepting transducer" evidence="4">
    <location>
        <begin position="267"/>
        <end position="439"/>
    </location>
</feature>
<dbReference type="SMART" id="SM00283">
    <property type="entry name" value="MA"/>
    <property type="match status" value="1"/>
</dbReference>
<keyword evidence="3" id="KW-0175">Coiled coil</keyword>
<dbReference type="InterPro" id="IPR035965">
    <property type="entry name" value="PAS-like_dom_sf"/>
</dbReference>
<evidence type="ECO:0000259" key="4">
    <source>
        <dbReference type="PROSITE" id="PS50111"/>
    </source>
</evidence>
<proteinExistence type="predicted"/>